<evidence type="ECO:0000256" key="1">
    <source>
        <dbReference type="ARBA" id="ARBA00004635"/>
    </source>
</evidence>
<evidence type="ECO:0000256" key="2">
    <source>
        <dbReference type="ARBA" id="ARBA00022729"/>
    </source>
</evidence>
<reference evidence="9" key="1">
    <citation type="journal article" date="2019" name="Int. J. Syst. Evol. Microbiol.">
        <title>The Global Catalogue of Microorganisms (GCM) 10K type strain sequencing project: providing services to taxonomists for standard genome sequencing and annotation.</title>
        <authorList>
            <consortium name="The Broad Institute Genomics Platform"/>
            <consortium name="The Broad Institute Genome Sequencing Center for Infectious Disease"/>
            <person name="Wu L."/>
            <person name="Ma J."/>
        </authorList>
    </citation>
    <scope>NUCLEOTIDE SEQUENCE [LARGE SCALE GENOMIC DNA]</scope>
    <source>
        <strain evidence="9">CCUG 37865</strain>
    </source>
</reference>
<dbReference type="RefSeq" id="WP_390248245.1">
    <property type="nucleotide sequence ID" value="NZ_JBHSDT010000001.1"/>
</dbReference>
<dbReference type="PANTHER" id="PTHR30429:SF0">
    <property type="entry name" value="METHIONINE-BINDING LIPOPROTEIN METQ"/>
    <property type="match status" value="1"/>
</dbReference>
<keyword evidence="3" id="KW-0472">Membrane</keyword>
<evidence type="ECO:0000256" key="4">
    <source>
        <dbReference type="ARBA" id="ARBA00023139"/>
    </source>
</evidence>
<evidence type="ECO:0000313" key="8">
    <source>
        <dbReference type="EMBL" id="MFC4401551.1"/>
    </source>
</evidence>
<proteinExistence type="inferred from homology"/>
<evidence type="ECO:0000256" key="5">
    <source>
        <dbReference type="ARBA" id="ARBA00023288"/>
    </source>
</evidence>
<gene>
    <name evidence="8" type="ORF">ACFOY7_00370</name>
</gene>
<dbReference type="Proteomes" id="UP001595882">
    <property type="component" value="Unassembled WGS sequence"/>
</dbReference>
<comment type="caution">
    <text evidence="8">The sequence shown here is derived from an EMBL/GenBank/DDBJ whole genome shotgun (WGS) entry which is preliminary data.</text>
</comment>
<evidence type="ECO:0000256" key="7">
    <source>
        <dbReference type="SAM" id="SignalP"/>
    </source>
</evidence>
<dbReference type="EMBL" id="JBHSDT010000001">
    <property type="protein sequence ID" value="MFC4401551.1"/>
    <property type="molecule type" value="Genomic_DNA"/>
</dbReference>
<sequence length="280" mass="30875">MKKLLSLLLATLLFLVLAACGNSEKEEATDGENGDEPVAITVGATSVPHAELLEQAVPILAEEGIELTVETYQEYTFLNEDTDNGTIDANYFQHIPYFEGQKEEFGFDIVNLGGIHIEPIGIYSQDITSKDDIPEGTAFIMSRNVPDHGRILTLLEKEGLITLDENVDKQSATIEDIVDNPLNLEFDVSIDPGFLPELYDRESNALLAINTNYALEAGLVPTEDALILEDTDSPYVNIIAARSEDENNGALLRLVEVLRSEEIQNFINEEYQGSVIPVTE</sequence>
<dbReference type="SUPFAM" id="SSF53850">
    <property type="entry name" value="Periplasmic binding protein-like II"/>
    <property type="match status" value="1"/>
</dbReference>
<keyword evidence="9" id="KW-1185">Reference proteome</keyword>
<evidence type="ECO:0000256" key="6">
    <source>
        <dbReference type="PIRNR" id="PIRNR002854"/>
    </source>
</evidence>
<keyword evidence="2 7" id="KW-0732">Signal</keyword>
<organism evidence="8 9">
    <name type="scientific">Gracilibacillus xinjiangensis</name>
    <dbReference type="NCBI Taxonomy" id="1193282"/>
    <lineage>
        <taxon>Bacteria</taxon>
        <taxon>Bacillati</taxon>
        <taxon>Bacillota</taxon>
        <taxon>Bacilli</taxon>
        <taxon>Bacillales</taxon>
        <taxon>Bacillaceae</taxon>
        <taxon>Gracilibacillus</taxon>
    </lineage>
</organism>
<keyword evidence="5 6" id="KW-0449">Lipoprotein</keyword>
<comment type="similarity">
    <text evidence="6">Belongs to the nlpA lipoprotein family.</text>
</comment>
<feature type="chain" id="PRO_5045416941" description="Lipoprotein" evidence="7">
    <location>
        <begin position="19"/>
        <end position="280"/>
    </location>
</feature>
<protein>
    <recommendedName>
        <fullName evidence="6">Lipoprotein</fullName>
    </recommendedName>
</protein>
<dbReference type="Gene3D" id="3.40.190.10">
    <property type="entry name" value="Periplasmic binding protein-like II"/>
    <property type="match status" value="2"/>
</dbReference>
<name>A0ABV8WSH2_9BACI</name>
<keyword evidence="4" id="KW-0564">Palmitate</keyword>
<accession>A0ABV8WSH2</accession>
<feature type="signal peptide" evidence="7">
    <location>
        <begin position="1"/>
        <end position="18"/>
    </location>
</feature>
<dbReference type="PROSITE" id="PS51257">
    <property type="entry name" value="PROKAR_LIPOPROTEIN"/>
    <property type="match status" value="1"/>
</dbReference>
<dbReference type="PANTHER" id="PTHR30429">
    <property type="entry name" value="D-METHIONINE-BINDING LIPOPROTEIN METQ"/>
    <property type="match status" value="1"/>
</dbReference>
<dbReference type="PIRSF" id="PIRSF002854">
    <property type="entry name" value="MetQ"/>
    <property type="match status" value="1"/>
</dbReference>
<dbReference type="Pfam" id="PF03180">
    <property type="entry name" value="Lipoprotein_9"/>
    <property type="match status" value="1"/>
</dbReference>
<evidence type="ECO:0000256" key="3">
    <source>
        <dbReference type="ARBA" id="ARBA00023136"/>
    </source>
</evidence>
<evidence type="ECO:0000313" key="9">
    <source>
        <dbReference type="Proteomes" id="UP001595882"/>
    </source>
</evidence>
<comment type="subcellular location">
    <subcellularLocation>
        <location evidence="1">Membrane</location>
        <topology evidence="1">Lipid-anchor</topology>
    </subcellularLocation>
</comment>
<dbReference type="InterPro" id="IPR004872">
    <property type="entry name" value="Lipoprotein_NlpA"/>
</dbReference>